<dbReference type="Pfam" id="PF09995">
    <property type="entry name" value="MPAB_Lcp_cat"/>
    <property type="match status" value="1"/>
</dbReference>
<organism evidence="3 4">
    <name type="scientific">Cellulosimicrobium composti</name>
    <dbReference type="NCBI Taxonomy" id="2672572"/>
    <lineage>
        <taxon>Bacteria</taxon>
        <taxon>Bacillati</taxon>
        <taxon>Actinomycetota</taxon>
        <taxon>Actinomycetes</taxon>
        <taxon>Micrococcales</taxon>
        <taxon>Promicromonosporaceae</taxon>
        <taxon>Cellulosimicrobium</taxon>
    </lineage>
</organism>
<keyword evidence="4" id="KW-1185">Reference proteome</keyword>
<accession>A0ABX0BF92</accession>
<evidence type="ECO:0000256" key="1">
    <source>
        <dbReference type="SAM" id="MobiDB-lite"/>
    </source>
</evidence>
<dbReference type="Proteomes" id="UP000471672">
    <property type="component" value="Unassembled WGS sequence"/>
</dbReference>
<dbReference type="EMBL" id="JAAFAN010000025">
    <property type="protein sequence ID" value="NDO89613.1"/>
    <property type="molecule type" value="Genomic_DNA"/>
</dbReference>
<comment type="caution">
    <text evidence="3">The sequence shown here is derived from an EMBL/GenBank/DDBJ whole genome shotgun (WGS) entry which is preliminary data.</text>
</comment>
<protein>
    <submittedName>
        <fullName evidence="3">DUF2236 domain-containing protein</fullName>
    </submittedName>
</protein>
<sequence>MARGYKCKVLFARVSLHVWTSSPGEPVARGGNRCEHRPVTAVVERVRGAAERAIFLRVAGPDATATRARIHETPGPRWFDPGSPVQRVHGDASMFVGGLRALLLQSLHPLAMAGVAAHSGYRGDPWGRLQCTSTFIAVTTFGTADDAERAVGAVRAVHERVRGVAPDGRPYRAGDPDLLRWVHVAETQSFLAAHQTFGRDPLDARGCDEYVAQAAVVGRALGVTDAPRTVRELDEAIEGYRPALALTPAALDAARFLLVEAPLPRAVRPAYAGLAIAARQPLPAWARAGMPRVRGVPARWSRPAGVAVTRGSRSRGCCGGRSRRDERGPAPDQGASRRWR</sequence>
<dbReference type="PANTHER" id="PTHR36151:SF3">
    <property type="entry name" value="ER-BOUND OXYGENASE MPAB_MPAB'_RUBBER OXYGENASE CATALYTIC DOMAIN-CONTAINING PROTEIN"/>
    <property type="match status" value="1"/>
</dbReference>
<proteinExistence type="predicted"/>
<feature type="region of interest" description="Disordered" evidence="1">
    <location>
        <begin position="309"/>
        <end position="340"/>
    </location>
</feature>
<gene>
    <name evidence="3" type="ORF">GYH36_09065</name>
</gene>
<evidence type="ECO:0000313" key="3">
    <source>
        <dbReference type="EMBL" id="NDO89613.1"/>
    </source>
</evidence>
<feature type="domain" description="ER-bound oxygenase mpaB/mpaB'/Rubber oxygenase catalytic" evidence="2">
    <location>
        <begin position="87"/>
        <end position="291"/>
    </location>
</feature>
<name>A0ABX0BF92_9MICO</name>
<dbReference type="PANTHER" id="PTHR36151">
    <property type="entry name" value="BLR2777 PROTEIN"/>
    <property type="match status" value="1"/>
</dbReference>
<reference evidence="3 4" key="1">
    <citation type="journal article" date="2021" name="Arch. Microbiol.">
        <title>Cellulosimicrobium fucosivorans sp. nov., isolated from San Elijo Lagoon, contains a fucose metabolic pathway linked to carotenoid production.</title>
        <authorList>
            <person name="Aviles F.A."/>
            <person name="Kyndt J.A."/>
        </authorList>
    </citation>
    <scope>NUCLEOTIDE SEQUENCE [LARGE SCALE GENOMIC DNA]</scope>
    <source>
        <strain evidence="3 4">SE3</strain>
    </source>
</reference>
<evidence type="ECO:0000259" key="2">
    <source>
        <dbReference type="Pfam" id="PF09995"/>
    </source>
</evidence>
<evidence type="ECO:0000313" key="4">
    <source>
        <dbReference type="Proteomes" id="UP000471672"/>
    </source>
</evidence>
<dbReference type="InterPro" id="IPR018713">
    <property type="entry name" value="MPAB/Lcp_cat_dom"/>
</dbReference>